<dbReference type="InterPro" id="IPR046228">
    <property type="entry name" value="DUF6261"/>
</dbReference>
<accession>J9GLD3</accession>
<evidence type="ECO:0000313" key="2">
    <source>
        <dbReference type="EMBL" id="EJX08239.1"/>
    </source>
</evidence>
<keyword evidence="1" id="KW-0175">Coiled coil</keyword>
<dbReference type="Pfam" id="PF19775">
    <property type="entry name" value="DUF6261"/>
    <property type="match status" value="1"/>
</dbReference>
<protein>
    <submittedName>
        <fullName evidence="2">Hemagglutinin protein HagB</fullName>
    </submittedName>
</protein>
<sequence>MHLFLTLLQEQTTENAEFEQRREHMEAVLQEENRNLLIALGSSYTQPLHEADATRNRLVVNINRIVTGHAKLPEVPGNEAAVKLYSLLQQYKVNVNWKIGQKTGILTNLVEDLLGESFQKEVETLGIKPAVEKLKEENERVNTMLLARSKEKSEFVHEALAKARIETDKAYSEITEFIEAYSKSSVTRSRRS</sequence>
<feature type="coiled-coil region" evidence="1">
    <location>
        <begin position="8"/>
        <end position="35"/>
    </location>
</feature>
<gene>
    <name evidence="2" type="ORF">EVA_03653</name>
</gene>
<proteinExistence type="predicted"/>
<dbReference type="AlphaFoldDB" id="J9GLD3"/>
<comment type="caution">
    <text evidence="2">The sequence shown here is derived from an EMBL/GenBank/DDBJ whole genome shotgun (WGS) entry which is preliminary data.</text>
</comment>
<name>J9GLD3_9ZZZZ</name>
<evidence type="ECO:0000256" key="1">
    <source>
        <dbReference type="SAM" id="Coils"/>
    </source>
</evidence>
<dbReference type="EMBL" id="AMCI01000668">
    <property type="protein sequence ID" value="EJX08239.1"/>
    <property type="molecule type" value="Genomic_DNA"/>
</dbReference>
<organism evidence="2">
    <name type="scientific">gut metagenome</name>
    <dbReference type="NCBI Taxonomy" id="749906"/>
    <lineage>
        <taxon>unclassified sequences</taxon>
        <taxon>metagenomes</taxon>
        <taxon>organismal metagenomes</taxon>
    </lineage>
</organism>
<reference evidence="2" key="1">
    <citation type="journal article" date="2012" name="PLoS ONE">
        <title>Gene sets for utilization of primary and secondary nutrition supplies in the distal gut of endangered iberian lynx.</title>
        <authorList>
            <person name="Alcaide M."/>
            <person name="Messina E."/>
            <person name="Richter M."/>
            <person name="Bargiela R."/>
            <person name="Peplies J."/>
            <person name="Huws S.A."/>
            <person name="Newbold C.J."/>
            <person name="Golyshin P.N."/>
            <person name="Simon M.A."/>
            <person name="Lopez G."/>
            <person name="Yakimov M.M."/>
            <person name="Ferrer M."/>
        </authorList>
    </citation>
    <scope>NUCLEOTIDE SEQUENCE</scope>
</reference>